<dbReference type="RefSeq" id="WP_210757577.1">
    <property type="nucleotide sequence ID" value="NZ_CP060139.1"/>
</dbReference>
<dbReference type="PROSITE" id="PS52016">
    <property type="entry name" value="TONB_DEPENDENT_REC_3"/>
    <property type="match status" value="1"/>
</dbReference>
<keyword evidence="5 9" id="KW-0732">Signal</keyword>
<dbReference type="InterPro" id="IPR008969">
    <property type="entry name" value="CarboxyPept-like_regulatory"/>
</dbReference>
<keyword evidence="6 8" id="KW-0472">Membrane</keyword>
<keyword evidence="4 8" id="KW-0812">Transmembrane</keyword>
<dbReference type="SUPFAM" id="SSF49464">
    <property type="entry name" value="Carboxypeptidase regulatory domain-like"/>
    <property type="match status" value="1"/>
</dbReference>
<dbReference type="KEGG" id="chyd:H4K34_11690"/>
<dbReference type="SUPFAM" id="SSF56935">
    <property type="entry name" value="Porins"/>
    <property type="match status" value="1"/>
</dbReference>
<evidence type="ECO:0000256" key="1">
    <source>
        <dbReference type="ARBA" id="ARBA00004571"/>
    </source>
</evidence>
<dbReference type="Gene3D" id="2.60.40.1120">
    <property type="entry name" value="Carboxypeptidase-like, regulatory domain"/>
    <property type="match status" value="1"/>
</dbReference>
<evidence type="ECO:0000256" key="8">
    <source>
        <dbReference type="PROSITE-ProRule" id="PRU01360"/>
    </source>
</evidence>
<evidence type="ECO:0000256" key="2">
    <source>
        <dbReference type="ARBA" id="ARBA00022448"/>
    </source>
</evidence>
<keyword evidence="12" id="KW-1185">Reference proteome</keyword>
<keyword evidence="2 8" id="KW-0813">Transport</keyword>
<dbReference type="InterPro" id="IPR036942">
    <property type="entry name" value="Beta-barrel_TonB_sf"/>
</dbReference>
<dbReference type="Gene3D" id="2.40.170.20">
    <property type="entry name" value="TonB-dependent receptor, beta-barrel domain"/>
    <property type="match status" value="1"/>
</dbReference>
<comment type="subcellular location">
    <subcellularLocation>
        <location evidence="1 8">Cell outer membrane</location>
        <topology evidence="1 8">Multi-pass membrane protein</topology>
    </subcellularLocation>
</comment>
<evidence type="ECO:0000256" key="9">
    <source>
        <dbReference type="SAM" id="SignalP"/>
    </source>
</evidence>
<evidence type="ECO:0000256" key="3">
    <source>
        <dbReference type="ARBA" id="ARBA00022452"/>
    </source>
</evidence>
<dbReference type="EMBL" id="CP060139">
    <property type="protein sequence ID" value="QNR23040.1"/>
    <property type="molecule type" value="Genomic_DNA"/>
</dbReference>
<proteinExistence type="inferred from homology"/>
<evidence type="ECO:0000256" key="5">
    <source>
        <dbReference type="ARBA" id="ARBA00022729"/>
    </source>
</evidence>
<evidence type="ECO:0000256" key="7">
    <source>
        <dbReference type="ARBA" id="ARBA00023237"/>
    </source>
</evidence>
<dbReference type="Pfam" id="PF07715">
    <property type="entry name" value="Plug"/>
    <property type="match status" value="1"/>
</dbReference>
<evidence type="ECO:0000256" key="4">
    <source>
        <dbReference type="ARBA" id="ARBA00022692"/>
    </source>
</evidence>
<dbReference type="Pfam" id="PF13715">
    <property type="entry name" value="CarbopepD_reg_2"/>
    <property type="match status" value="1"/>
</dbReference>
<dbReference type="PANTHER" id="PTHR30069:SF29">
    <property type="entry name" value="HEMOGLOBIN AND HEMOGLOBIN-HAPTOGLOBIN-BINDING PROTEIN 1-RELATED"/>
    <property type="match status" value="1"/>
</dbReference>
<reference evidence="11 12" key="1">
    <citation type="submission" date="2020-08" db="EMBL/GenBank/DDBJ databases">
        <title>Croceimicrobium hydrocarbonivorans gen. nov., sp. nov., a novel marine bacterium isolated from a bacterial consortium that degrades polyethylene terephthalate.</title>
        <authorList>
            <person name="Liu R."/>
        </authorList>
    </citation>
    <scope>NUCLEOTIDE SEQUENCE [LARGE SCALE GENOMIC DNA]</scope>
    <source>
        <strain evidence="11 12">A20-9</strain>
    </source>
</reference>
<dbReference type="AlphaFoldDB" id="A0A7H0VBE2"/>
<organism evidence="11 12">
    <name type="scientific">Croceimicrobium hydrocarbonivorans</name>
    <dbReference type="NCBI Taxonomy" id="2761580"/>
    <lineage>
        <taxon>Bacteria</taxon>
        <taxon>Pseudomonadati</taxon>
        <taxon>Bacteroidota</taxon>
        <taxon>Flavobacteriia</taxon>
        <taxon>Flavobacteriales</taxon>
        <taxon>Owenweeksiaceae</taxon>
        <taxon>Croceimicrobium</taxon>
    </lineage>
</organism>
<dbReference type="GO" id="GO:0015344">
    <property type="term" value="F:siderophore uptake transmembrane transporter activity"/>
    <property type="evidence" value="ECO:0007669"/>
    <property type="project" value="TreeGrafter"/>
</dbReference>
<dbReference type="Gene3D" id="2.170.130.10">
    <property type="entry name" value="TonB-dependent receptor, plug domain"/>
    <property type="match status" value="1"/>
</dbReference>
<feature type="domain" description="TonB-dependent receptor plug" evidence="10">
    <location>
        <begin position="123"/>
        <end position="219"/>
    </location>
</feature>
<comment type="similarity">
    <text evidence="8">Belongs to the TonB-dependent receptor family.</text>
</comment>
<keyword evidence="7 8" id="KW-0998">Cell outer membrane</keyword>
<gene>
    <name evidence="11" type="ORF">H4K34_11690</name>
</gene>
<name>A0A7H0VBE2_9FLAO</name>
<feature type="chain" id="PRO_5028897575" evidence="9">
    <location>
        <begin position="19"/>
        <end position="791"/>
    </location>
</feature>
<feature type="signal peptide" evidence="9">
    <location>
        <begin position="1"/>
        <end position="18"/>
    </location>
</feature>
<dbReference type="Proteomes" id="UP000516305">
    <property type="component" value="Chromosome"/>
</dbReference>
<dbReference type="GO" id="GO:0044718">
    <property type="term" value="P:siderophore transmembrane transport"/>
    <property type="evidence" value="ECO:0007669"/>
    <property type="project" value="TreeGrafter"/>
</dbReference>
<dbReference type="GO" id="GO:0009279">
    <property type="term" value="C:cell outer membrane"/>
    <property type="evidence" value="ECO:0007669"/>
    <property type="project" value="UniProtKB-SubCell"/>
</dbReference>
<protein>
    <submittedName>
        <fullName evidence="11">TonB-dependent receptor</fullName>
    </submittedName>
</protein>
<sequence length="791" mass="90160">MKRALLFCLILLSNAAIGQNDLFTLSGYIRDAGTGEELIGVNIVVPEKGTGTSTNSYGYYSISLPPGTYTFSVQYIGYTSQERKITLDKNLKLNWELKESSTQLDEVVVESEKIDRNVSSVEMSVAQLDVKDVKKMPALLGEVDIIRSLTLLPGISTVGEASNGFNVRGGNTDQNLILLDEAPIYNSSHLFGFFSIFNADAVKDVKLYKGGIPSRYGGRLSSVVDVRQKDGNNREFSGTGGIGLLSSRLLVEGPLVKEKSAFMFAGRRSYADIFLGLSPNEALSQNTLYFYDFNAKLNYILGDKDRLYLSGYYGRDIFEINDLFGFNWGNATTSLRWNHLFSDQLFSNFTLIFSDYTYALGTPEDDAFNFRLESTIQDYHFKNQYTWYANAKSEFEFGMEGIYYRFKPGTITGTVEMKLQEEYALEPSLYFSHEYKFSPLFTLQYGLRYSSFYNLGSQVKNIYQNQDLPEVDEVVETRTYGSGEVIKAYNGLEGLEPRIALNYRIDDEKSVKLSYNRTRQYIHLISNTTAPTPVDLYRPAGMHIKPATVNQVAAGYFQNFMDNQYEFSLEGYYKDFQNIVDYRNGAELIFNETIETEILSGIGRSYGLEFYLRKQQGRLKGWVSYTLSKTELKVEGVNPMQAINAGEWYPANYDKRHDISVVLNYQLTKKWDIGLNFTYQTGRPITPPEGKFQIEDYVVPIYRDRNSYRIPDYHRLDLSANYTPPKVEGKKFYSSWSIGIYNVYARRNAYSIYFEQQDNANGATTTNLNTQAVQLSIFGTIIPSVTWNFNF</sequence>
<dbReference type="InterPro" id="IPR039426">
    <property type="entry name" value="TonB-dep_rcpt-like"/>
</dbReference>
<evidence type="ECO:0000256" key="6">
    <source>
        <dbReference type="ARBA" id="ARBA00023136"/>
    </source>
</evidence>
<accession>A0A7H0VBE2</accession>
<dbReference type="InterPro" id="IPR012910">
    <property type="entry name" value="Plug_dom"/>
</dbReference>
<dbReference type="InterPro" id="IPR037066">
    <property type="entry name" value="Plug_dom_sf"/>
</dbReference>
<keyword evidence="11" id="KW-0675">Receptor</keyword>
<keyword evidence="3 8" id="KW-1134">Transmembrane beta strand</keyword>
<dbReference type="PANTHER" id="PTHR30069">
    <property type="entry name" value="TONB-DEPENDENT OUTER MEMBRANE RECEPTOR"/>
    <property type="match status" value="1"/>
</dbReference>
<evidence type="ECO:0000313" key="12">
    <source>
        <dbReference type="Proteomes" id="UP000516305"/>
    </source>
</evidence>
<evidence type="ECO:0000259" key="10">
    <source>
        <dbReference type="Pfam" id="PF07715"/>
    </source>
</evidence>
<evidence type="ECO:0000313" key="11">
    <source>
        <dbReference type="EMBL" id="QNR23040.1"/>
    </source>
</evidence>